<gene>
    <name evidence="2" type="ORF">P167DRAFT_383400</name>
</gene>
<dbReference type="EMBL" id="ML119111">
    <property type="protein sequence ID" value="RPB15922.1"/>
    <property type="molecule type" value="Genomic_DNA"/>
</dbReference>
<feature type="region of interest" description="Disordered" evidence="1">
    <location>
        <begin position="1"/>
        <end position="44"/>
    </location>
</feature>
<evidence type="ECO:0000313" key="2">
    <source>
        <dbReference type="EMBL" id="RPB15922.1"/>
    </source>
</evidence>
<feature type="compositionally biased region" description="Basic residues" evidence="1">
    <location>
        <begin position="26"/>
        <end position="36"/>
    </location>
</feature>
<accession>A0A3N4L312</accession>
<dbReference type="Proteomes" id="UP000277580">
    <property type="component" value="Unassembled WGS sequence"/>
</dbReference>
<proteinExistence type="predicted"/>
<dbReference type="InParanoid" id="A0A3N4L312"/>
<name>A0A3N4L312_9PEZI</name>
<reference evidence="2 3" key="1">
    <citation type="journal article" date="2018" name="Nat. Ecol. Evol.">
        <title>Pezizomycetes genomes reveal the molecular basis of ectomycorrhizal truffle lifestyle.</title>
        <authorList>
            <person name="Murat C."/>
            <person name="Payen T."/>
            <person name="Noel B."/>
            <person name="Kuo A."/>
            <person name="Morin E."/>
            <person name="Chen J."/>
            <person name="Kohler A."/>
            <person name="Krizsan K."/>
            <person name="Balestrini R."/>
            <person name="Da Silva C."/>
            <person name="Montanini B."/>
            <person name="Hainaut M."/>
            <person name="Levati E."/>
            <person name="Barry K.W."/>
            <person name="Belfiori B."/>
            <person name="Cichocki N."/>
            <person name="Clum A."/>
            <person name="Dockter R.B."/>
            <person name="Fauchery L."/>
            <person name="Guy J."/>
            <person name="Iotti M."/>
            <person name="Le Tacon F."/>
            <person name="Lindquist E.A."/>
            <person name="Lipzen A."/>
            <person name="Malagnac F."/>
            <person name="Mello A."/>
            <person name="Molinier V."/>
            <person name="Miyauchi S."/>
            <person name="Poulain J."/>
            <person name="Riccioni C."/>
            <person name="Rubini A."/>
            <person name="Sitrit Y."/>
            <person name="Splivallo R."/>
            <person name="Traeger S."/>
            <person name="Wang M."/>
            <person name="Zifcakova L."/>
            <person name="Wipf D."/>
            <person name="Zambonelli A."/>
            <person name="Paolocci F."/>
            <person name="Nowrousian M."/>
            <person name="Ottonello S."/>
            <person name="Baldrian P."/>
            <person name="Spatafora J.W."/>
            <person name="Henrissat B."/>
            <person name="Nagy L.G."/>
            <person name="Aury J.M."/>
            <person name="Wincker P."/>
            <person name="Grigoriev I.V."/>
            <person name="Bonfante P."/>
            <person name="Martin F.M."/>
        </authorList>
    </citation>
    <scope>NUCLEOTIDE SEQUENCE [LARGE SCALE GENOMIC DNA]</scope>
    <source>
        <strain evidence="2 3">CCBAS932</strain>
    </source>
</reference>
<evidence type="ECO:0000313" key="3">
    <source>
        <dbReference type="Proteomes" id="UP000277580"/>
    </source>
</evidence>
<protein>
    <submittedName>
        <fullName evidence="2">Uncharacterized protein</fullName>
    </submittedName>
</protein>
<sequence>MHPLPPLLSTAKRKPSLTSPSPSPSHHYHHDHRHPKHPLERNHNPSLAAAHTWPLNRIRQTHARPGNYPAKTKNRHTLLQCKYSSAQFPHRWNCLMSLLPSSSAGLFALLKWFGAVSLRPTPFCGEGGCQLLHGGSLAGMLGLAWDEMGWDGILGWELHGDRRTDGYM</sequence>
<organism evidence="2 3">
    <name type="scientific">Morchella conica CCBAS932</name>
    <dbReference type="NCBI Taxonomy" id="1392247"/>
    <lineage>
        <taxon>Eukaryota</taxon>
        <taxon>Fungi</taxon>
        <taxon>Dikarya</taxon>
        <taxon>Ascomycota</taxon>
        <taxon>Pezizomycotina</taxon>
        <taxon>Pezizomycetes</taxon>
        <taxon>Pezizales</taxon>
        <taxon>Morchellaceae</taxon>
        <taxon>Morchella</taxon>
    </lineage>
</organism>
<keyword evidence="3" id="KW-1185">Reference proteome</keyword>
<evidence type="ECO:0000256" key="1">
    <source>
        <dbReference type="SAM" id="MobiDB-lite"/>
    </source>
</evidence>
<dbReference type="AlphaFoldDB" id="A0A3N4L312"/>